<keyword evidence="2" id="KW-0472">Membrane</keyword>
<dbReference type="SUPFAM" id="SSF53756">
    <property type="entry name" value="UDP-Glycosyltransferase/glycogen phosphorylase"/>
    <property type="match status" value="1"/>
</dbReference>
<dbReference type="EMBL" id="UXUI01009547">
    <property type="protein sequence ID" value="VDD93919.1"/>
    <property type="molecule type" value="Genomic_DNA"/>
</dbReference>
<evidence type="ECO:0000313" key="3">
    <source>
        <dbReference type="EMBL" id="VDD93919.1"/>
    </source>
</evidence>
<organism evidence="5">
    <name type="scientific">Enterobius vermicularis</name>
    <name type="common">Human pinworm</name>
    <dbReference type="NCBI Taxonomy" id="51028"/>
    <lineage>
        <taxon>Eukaryota</taxon>
        <taxon>Metazoa</taxon>
        <taxon>Ecdysozoa</taxon>
        <taxon>Nematoda</taxon>
        <taxon>Chromadorea</taxon>
        <taxon>Rhabditida</taxon>
        <taxon>Spirurina</taxon>
        <taxon>Oxyuridomorpha</taxon>
        <taxon>Oxyuroidea</taxon>
        <taxon>Oxyuridae</taxon>
        <taxon>Enterobius</taxon>
    </lineage>
</organism>
<evidence type="ECO:0000256" key="1">
    <source>
        <dbReference type="ARBA" id="ARBA00022679"/>
    </source>
</evidence>
<evidence type="ECO:0000256" key="2">
    <source>
        <dbReference type="SAM" id="Phobius"/>
    </source>
</evidence>
<reference evidence="5" key="1">
    <citation type="submission" date="2017-02" db="UniProtKB">
        <authorList>
            <consortium name="WormBaseParasite"/>
        </authorList>
    </citation>
    <scope>IDENTIFICATION</scope>
</reference>
<dbReference type="AlphaFoldDB" id="A0A0N4VEV5"/>
<sequence>MSVMSVFIHEVVNSCEGLLQNKKFFKRLMDARFDLALANAIGFCTVGIVYAAKFPTWIWMNNGPLIDYVANAVGVPSISSYIPCANSSSHLFQR</sequence>
<dbReference type="STRING" id="51028.A0A0N4VEV5"/>
<reference evidence="3 4" key="2">
    <citation type="submission" date="2018-10" db="EMBL/GenBank/DDBJ databases">
        <authorList>
            <consortium name="Pathogen Informatics"/>
        </authorList>
    </citation>
    <scope>NUCLEOTIDE SEQUENCE [LARGE SCALE GENOMIC DNA]</scope>
</reference>
<evidence type="ECO:0000313" key="5">
    <source>
        <dbReference type="WBParaSite" id="EVEC_0000922901-mRNA-1"/>
    </source>
</evidence>
<dbReference type="OrthoDB" id="5835829at2759"/>
<protein>
    <submittedName>
        <fullName evidence="5">Glucuronosyltransferase</fullName>
    </submittedName>
</protein>
<keyword evidence="2" id="KW-1133">Transmembrane helix</keyword>
<proteinExistence type="predicted"/>
<keyword evidence="2" id="KW-0812">Transmembrane</keyword>
<keyword evidence="1" id="KW-0808">Transferase</keyword>
<name>A0A0N4VEV5_ENTVE</name>
<dbReference type="Proteomes" id="UP000274131">
    <property type="component" value="Unassembled WGS sequence"/>
</dbReference>
<dbReference type="WBParaSite" id="EVEC_0000922901-mRNA-1">
    <property type="protein sequence ID" value="EVEC_0000922901-mRNA-1"/>
    <property type="gene ID" value="EVEC_0000922901"/>
</dbReference>
<feature type="transmembrane region" description="Helical" evidence="2">
    <location>
        <begin position="33"/>
        <end position="52"/>
    </location>
</feature>
<accession>A0A0N4VEV5</accession>
<dbReference type="Pfam" id="PF00201">
    <property type="entry name" value="UDPGT"/>
    <property type="match status" value="1"/>
</dbReference>
<keyword evidence="4" id="KW-1185">Reference proteome</keyword>
<dbReference type="InterPro" id="IPR002213">
    <property type="entry name" value="UDP_glucos_trans"/>
</dbReference>
<gene>
    <name evidence="3" type="ORF">EVEC_LOCUS8670</name>
</gene>
<dbReference type="GO" id="GO:0008194">
    <property type="term" value="F:UDP-glycosyltransferase activity"/>
    <property type="evidence" value="ECO:0007669"/>
    <property type="project" value="InterPro"/>
</dbReference>
<evidence type="ECO:0000313" key="4">
    <source>
        <dbReference type="Proteomes" id="UP000274131"/>
    </source>
</evidence>